<keyword evidence="2 3" id="KW-0040">ANK repeat</keyword>
<dbReference type="SUPFAM" id="SSF48403">
    <property type="entry name" value="Ankyrin repeat"/>
    <property type="match status" value="1"/>
</dbReference>
<dbReference type="InterPro" id="IPR002110">
    <property type="entry name" value="Ankyrin_rpt"/>
</dbReference>
<dbReference type="PROSITE" id="PS50297">
    <property type="entry name" value="ANK_REP_REGION"/>
    <property type="match status" value="2"/>
</dbReference>
<protein>
    <recommendedName>
        <fullName evidence="5">Clr5 domain-containing protein</fullName>
    </recommendedName>
</protein>
<evidence type="ECO:0000259" key="5">
    <source>
        <dbReference type="Pfam" id="PF14420"/>
    </source>
</evidence>
<gene>
    <name evidence="6" type="ORF">NW762_010775</name>
</gene>
<accession>A0A9W8RUG1</accession>
<dbReference type="OrthoDB" id="448455at2759"/>
<sequence>MAATLEAHKSTLTRLYVEEDKTLKDLMAYMRNHHNVNVGKATYERYLRTSGIGKNQKGGNWVALDYKIAKRTRFGKESTVLRNGIPLDKDKVQQEVARHVTTHEQCTRFVGNAPSPATPAGYEVITPVTSLHAPSPGGYSLVGDLSCNGTPSSSYETPAGPIQIPEPYARPNARYGADTVDLAAKLEQDEAFLLESLQDCGAFIIARSSQGYGTAHRSLFAFYRTIVTSLLATLWTPAGQVALEADVSSFKPGFDILLSTCENNEDRVREALQSSDTTLYADVLRASLNFAAGNGAIGVFKVLLTANGNLNLRNSKGRSCLHVASVRNQPAMVEFLLQQGANINATAHDGNTAWSAIGTQETHEEVSQALIRAGASVNHTRPNDGMNSLYQAAAGGHTDSVRVLLRRGADPSYQTPYQWAPLHFASSVEILKLLVEAGADVNAISDTGKTPLDIHHKNQDKRKYLMSRGALRVWELRRGSHDDSSWKATGPIGTASVAKSPVSSAASSRHGAAATTTMTMAGSPAPDTMMPPPLPYGTPAHVNPALPAQGSAFVTGEIWYGHVFGVPTPARPDSVGGSPPRSATPLSFQGTSKRAFVPAHLSRAVTPISPQDVVMPTFEWGSPLQSGQNRSMPNLPDSRSIGILFGVYSVDFNSSPMMRHGSVETRFELQQASVIADGNLLRTPEMREFDL</sequence>
<feature type="repeat" description="ANK" evidence="3">
    <location>
        <begin position="384"/>
        <end position="416"/>
    </location>
</feature>
<evidence type="ECO:0000256" key="3">
    <source>
        <dbReference type="PROSITE-ProRule" id="PRU00023"/>
    </source>
</evidence>
<dbReference type="PANTHER" id="PTHR24198:SF165">
    <property type="entry name" value="ANKYRIN REPEAT-CONTAINING PROTEIN-RELATED"/>
    <property type="match status" value="1"/>
</dbReference>
<dbReference type="Pfam" id="PF14420">
    <property type="entry name" value="Clr5"/>
    <property type="match status" value="1"/>
</dbReference>
<evidence type="ECO:0000256" key="1">
    <source>
        <dbReference type="ARBA" id="ARBA00022737"/>
    </source>
</evidence>
<evidence type="ECO:0000256" key="2">
    <source>
        <dbReference type="ARBA" id="ARBA00023043"/>
    </source>
</evidence>
<dbReference type="SMART" id="SM00248">
    <property type="entry name" value="ANK"/>
    <property type="match status" value="5"/>
</dbReference>
<organism evidence="6 7">
    <name type="scientific">Fusarium torreyae</name>
    <dbReference type="NCBI Taxonomy" id="1237075"/>
    <lineage>
        <taxon>Eukaryota</taxon>
        <taxon>Fungi</taxon>
        <taxon>Dikarya</taxon>
        <taxon>Ascomycota</taxon>
        <taxon>Pezizomycotina</taxon>
        <taxon>Sordariomycetes</taxon>
        <taxon>Hypocreomycetidae</taxon>
        <taxon>Hypocreales</taxon>
        <taxon>Nectriaceae</taxon>
        <taxon>Fusarium</taxon>
    </lineage>
</organism>
<dbReference type="Proteomes" id="UP001152049">
    <property type="component" value="Unassembled WGS sequence"/>
</dbReference>
<comment type="caution">
    <text evidence="6">The sequence shown here is derived from an EMBL/GenBank/DDBJ whole genome shotgun (WGS) entry which is preliminary data.</text>
</comment>
<dbReference type="AlphaFoldDB" id="A0A9W8RUG1"/>
<dbReference type="PROSITE" id="PS50088">
    <property type="entry name" value="ANK_REPEAT"/>
    <property type="match status" value="2"/>
</dbReference>
<dbReference type="EMBL" id="JAOQAZ010000025">
    <property type="protein sequence ID" value="KAJ4252869.1"/>
    <property type="molecule type" value="Genomic_DNA"/>
</dbReference>
<feature type="region of interest" description="Disordered" evidence="4">
    <location>
        <begin position="481"/>
        <end position="520"/>
    </location>
</feature>
<evidence type="ECO:0000313" key="7">
    <source>
        <dbReference type="Proteomes" id="UP001152049"/>
    </source>
</evidence>
<dbReference type="InterPro" id="IPR036770">
    <property type="entry name" value="Ankyrin_rpt-contain_sf"/>
</dbReference>
<dbReference type="InterPro" id="IPR025676">
    <property type="entry name" value="Clr5_dom"/>
</dbReference>
<evidence type="ECO:0000256" key="4">
    <source>
        <dbReference type="SAM" id="MobiDB-lite"/>
    </source>
</evidence>
<evidence type="ECO:0000313" key="6">
    <source>
        <dbReference type="EMBL" id="KAJ4252869.1"/>
    </source>
</evidence>
<feature type="repeat" description="ANK" evidence="3">
    <location>
        <begin position="316"/>
        <end position="348"/>
    </location>
</feature>
<reference evidence="6" key="1">
    <citation type="submission" date="2022-09" db="EMBL/GenBank/DDBJ databases">
        <title>Fusarium specimens isolated from Avocado Roots.</title>
        <authorList>
            <person name="Stajich J."/>
            <person name="Roper C."/>
            <person name="Heimlech-Rivalta G."/>
        </authorList>
    </citation>
    <scope>NUCLEOTIDE SEQUENCE</scope>
    <source>
        <strain evidence="6">CF00136</strain>
    </source>
</reference>
<feature type="compositionally biased region" description="Low complexity" evidence="4">
    <location>
        <begin position="495"/>
        <end position="520"/>
    </location>
</feature>
<dbReference type="PANTHER" id="PTHR24198">
    <property type="entry name" value="ANKYRIN REPEAT AND PROTEIN KINASE DOMAIN-CONTAINING PROTEIN"/>
    <property type="match status" value="1"/>
</dbReference>
<name>A0A9W8RUG1_9HYPO</name>
<keyword evidence="7" id="KW-1185">Reference proteome</keyword>
<proteinExistence type="predicted"/>
<dbReference type="Gene3D" id="1.25.40.20">
    <property type="entry name" value="Ankyrin repeat-containing domain"/>
    <property type="match status" value="1"/>
</dbReference>
<keyword evidence="1" id="KW-0677">Repeat</keyword>
<dbReference type="Pfam" id="PF12796">
    <property type="entry name" value="Ank_2"/>
    <property type="match status" value="2"/>
</dbReference>
<feature type="domain" description="Clr5" evidence="5">
    <location>
        <begin position="1"/>
        <end position="48"/>
    </location>
</feature>